<reference evidence="2" key="1">
    <citation type="submission" date="2023-05" db="EMBL/GenBank/DDBJ databases">
        <title>Colonisation of extended spectrum b-lactamase- and carbapenemase-producing bacteria on hospital surfaces from low- and middle-income countries.</title>
        <authorList>
            <person name="Nieto-Rosado M."/>
            <person name="Sands K."/>
            <person name="Iregbu K."/>
            <person name="Zahra R."/>
            <person name="Mazarati J.B."/>
            <person name="Mehtar S."/>
            <person name="Barnards-Group B."/>
            <person name="Walsh T.R."/>
        </authorList>
    </citation>
    <scope>NUCLEOTIDE SEQUENCE</scope>
    <source>
        <strain evidence="2">PP-E493</strain>
    </source>
</reference>
<organism evidence="2 3">
    <name type="scientific">Shewanella xiamenensis</name>
    <dbReference type="NCBI Taxonomy" id="332186"/>
    <lineage>
        <taxon>Bacteria</taxon>
        <taxon>Pseudomonadati</taxon>
        <taxon>Pseudomonadota</taxon>
        <taxon>Gammaproteobacteria</taxon>
        <taxon>Alteromonadales</taxon>
        <taxon>Shewanellaceae</taxon>
        <taxon>Shewanella</taxon>
    </lineage>
</organism>
<evidence type="ECO:0000259" key="1">
    <source>
        <dbReference type="Pfam" id="PF07238"/>
    </source>
</evidence>
<protein>
    <submittedName>
        <fullName evidence="2">PilZ domain-containing protein</fullName>
    </submittedName>
</protein>
<dbReference type="AlphaFoldDB" id="A0AAE4Q5Q1"/>
<comment type="caution">
    <text evidence="2">The sequence shown here is derived from an EMBL/GenBank/DDBJ whole genome shotgun (WGS) entry which is preliminary data.</text>
</comment>
<dbReference type="InterPro" id="IPR009875">
    <property type="entry name" value="PilZ_domain"/>
</dbReference>
<evidence type="ECO:0000313" key="3">
    <source>
        <dbReference type="Proteomes" id="UP001187859"/>
    </source>
</evidence>
<proteinExistence type="predicted"/>
<dbReference type="GO" id="GO:0035438">
    <property type="term" value="F:cyclic-di-GMP binding"/>
    <property type="evidence" value="ECO:0007669"/>
    <property type="project" value="InterPro"/>
</dbReference>
<dbReference type="Proteomes" id="UP001187859">
    <property type="component" value="Unassembled WGS sequence"/>
</dbReference>
<dbReference type="Pfam" id="PF07238">
    <property type="entry name" value="PilZ"/>
    <property type="match status" value="1"/>
</dbReference>
<name>A0AAE4Q5Q1_9GAMM</name>
<sequence>MHTASTLNTQPKIPVDNVKSYLNHERRAEVRICMDREAVILRWNETNGQEQTDEASCIDLSRGGVLLAHSKPFELGDTLKITFNANSMLQSTITGVVCRCNWSGSEYSVALQLI</sequence>
<gene>
    <name evidence="2" type="ORF">QM089_23780</name>
</gene>
<feature type="domain" description="PilZ" evidence="1">
    <location>
        <begin position="26"/>
        <end position="105"/>
    </location>
</feature>
<dbReference type="EMBL" id="JASGOQ010000003">
    <property type="protein sequence ID" value="MDV5393214.1"/>
    <property type="molecule type" value="Genomic_DNA"/>
</dbReference>
<accession>A0AAE4Q5Q1</accession>
<dbReference type="Gene3D" id="2.40.10.220">
    <property type="entry name" value="predicted glycosyltransferase like domains"/>
    <property type="match status" value="1"/>
</dbReference>
<dbReference type="SUPFAM" id="SSF141371">
    <property type="entry name" value="PilZ domain-like"/>
    <property type="match status" value="1"/>
</dbReference>
<dbReference type="RefSeq" id="WP_014611595.1">
    <property type="nucleotide sequence ID" value="NZ_CP091834.1"/>
</dbReference>
<evidence type="ECO:0000313" key="2">
    <source>
        <dbReference type="EMBL" id="MDV5393214.1"/>
    </source>
</evidence>